<dbReference type="CDD" id="cd00075">
    <property type="entry name" value="HATPase"/>
    <property type="match status" value="1"/>
</dbReference>
<dbReference type="GO" id="GO:0042802">
    <property type="term" value="F:identical protein binding"/>
    <property type="evidence" value="ECO:0007669"/>
    <property type="project" value="UniProtKB-ARBA"/>
</dbReference>
<dbReference type="RefSeq" id="WP_107940572.1">
    <property type="nucleotide sequence ID" value="NZ_QANS01000004.1"/>
</dbReference>
<dbReference type="InterPro" id="IPR003661">
    <property type="entry name" value="HisK_dim/P_dom"/>
</dbReference>
<comment type="function">
    <text evidence="13">Member of the two-component regulatory system KdpD/KdpE involved in the regulation of the kdp operon. KdpD may function as a membrane-associated protein kinase that phosphorylates KdpE in response to environmental signals.</text>
</comment>
<evidence type="ECO:0000256" key="12">
    <source>
        <dbReference type="ARBA" id="ARBA00023136"/>
    </source>
</evidence>
<dbReference type="SMART" id="SM00387">
    <property type="entry name" value="HATPase_c"/>
    <property type="match status" value="1"/>
</dbReference>
<dbReference type="InterPro" id="IPR036890">
    <property type="entry name" value="HATPase_C_sf"/>
</dbReference>
<dbReference type="InterPro" id="IPR052023">
    <property type="entry name" value="Histidine_kinase_KdpD"/>
</dbReference>
<accession>A0A2T5MEM0</accession>
<keyword evidence="17" id="KW-1185">Reference proteome</keyword>
<dbReference type="OrthoDB" id="9806130at2"/>
<keyword evidence="10 14" id="KW-1133">Transmembrane helix</keyword>
<feature type="domain" description="Histidine kinase" evidence="15">
    <location>
        <begin position="679"/>
        <end position="896"/>
    </location>
</feature>
<dbReference type="Pfam" id="PF13493">
    <property type="entry name" value="DUF4118"/>
    <property type="match status" value="1"/>
</dbReference>
<dbReference type="InterPro" id="IPR027417">
    <property type="entry name" value="P-loop_NTPase"/>
</dbReference>
<comment type="catalytic activity">
    <reaction evidence="1">
        <text>ATP + protein L-histidine = ADP + protein N-phospho-L-histidine.</text>
        <dbReference type="EC" id="2.7.13.3"/>
    </reaction>
</comment>
<dbReference type="SUPFAM" id="SSF52402">
    <property type="entry name" value="Adenine nucleotide alpha hydrolases-like"/>
    <property type="match status" value="1"/>
</dbReference>
<feature type="transmembrane region" description="Helical" evidence="14">
    <location>
        <begin position="409"/>
        <end position="426"/>
    </location>
</feature>
<dbReference type="InterPro" id="IPR005467">
    <property type="entry name" value="His_kinase_dom"/>
</dbReference>
<dbReference type="GO" id="GO:0005886">
    <property type="term" value="C:plasma membrane"/>
    <property type="evidence" value="ECO:0007669"/>
    <property type="project" value="TreeGrafter"/>
</dbReference>
<keyword evidence="4" id="KW-0597">Phosphoprotein</keyword>
<comment type="caution">
    <text evidence="16">The sequence shown here is derived from an EMBL/GenBank/DDBJ whole genome shotgun (WGS) entry which is preliminary data.</text>
</comment>
<dbReference type="CDD" id="cd01987">
    <property type="entry name" value="USP_KdpD-like"/>
    <property type="match status" value="1"/>
</dbReference>
<evidence type="ECO:0000256" key="6">
    <source>
        <dbReference type="ARBA" id="ARBA00022692"/>
    </source>
</evidence>
<dbReference type="EMBL" id="QANS01000004">
    <property type="protein sequence ID" value="PTU30989.1"/>
    <property type="molecule type" value="Genomic_DNA"/>
</dbReference>
<keyword evidence="7" id="KW-0547">Nucleotide-binding</keyword>
<comment type="subcellular location">
    <subcellularLocation>
        <location evidence="2">Membrane</location>
        <topology evidence="2">Multi-pass membrane protein</topology>
    </subcellularLocation>
</comment>
<keyword evidence="6 14" id="KW-0812">Transmembrane</keyword>
<keyword evidence="11" id="KW-0902">Two-component regulatory system</keyword>
<dbReference type="PANTHER" id="PTHR45569">
    <property type="entry name" value="SENSOR PROTEIN KDPD"/>
    <property type="match status" value="1"/>
</dbReference>
<feature type="transmembrane region" description="Helical" evidence="14">
    <location>
        <begin position="438"/>
        <end position="464"/>
    </location>
</feature>
<evidence type="ECO:0000256" key="11">
    <source>
        <dbReference type="ARBA" id="ARBA00023012"/>
    </source>
</evidence>
<evidence type="ECO:0000256" key="1">
    <source>
        <dbReference type="ARBA" id="ARBA00000085"/>
    </source>
</evidence>
<evidence type="ECO:0000256" key="4">
    <source>
        <dbReference type="ARBA" id="ARBA00022553"/>
    </source>
</evidence>
<evidence type="ECO:0000256" key="9">
    <source>
        <dbReference type="ARBA" id="ARBA00022840"/>
    </source>
</evidence>
<name>A0A2T5MEM0_9GAMM</name>
<dbReference type="Gene3D" id="3.30.565.10">
    <property type="entry name" value="Histidine kinase-like ATPase, C-terminal domain"/>
    <property type="match status" value="1"/>
</dbReference>
<dbReference type="GO" id="GO:0005524">
    <property type="term" value="F:ATP binding"/>
    <property type="evidence" value="ECO:0007669"/>
    <property type="project" value="UniProtKB-KW"/>
</dbReference>
<dbReference type="Pfam" id="PF02518">
    <property type="entry name" value="HATPase_c"/>
    <property type="match status" value="1"/>
</dbReference>
<evidence type="ECO:0000256" key="10">
    <source>
        <dbReference type="ARBA" id="ARBA00022989"/>
    </source>
</evidence>
<dbReference type="InterPro" id="IPR006016">
    <property type="entry name" value="UspA"/>
</dbReference>
<evidence type="ECO:0000256" key="5">
    <source>
        <dbReference type="ARBA" id="ARBA00022679"/>
    </source>
</evidence>
<dbReference type="Gene3D" id="3.30.450.40">
    <property type="match status" value="1"/>
</dbReference>
<gene>
    <name evidence="16" type="ORF">CJD38_11840</name>
</gene>
<dbReference type="Gene3D" id="3.40.50.620">
    <property type="entry name" value="HUPs"/>
    <property type="match status" value="1"/>
</dbReference>
<dbReference type="PROSITE" id="PS50109">
    <property type="entry name" value="HIS_KIN"/>
    <property type="match status" value="1"/>
</dbReference>
<dbReference type="InterPro" id="IPR003852">
    <property type="entry name" value="Sig_transdc_His_kinase_KdpD_N"/>
</dbReference>
<keyword evidence="12 14" id="KW-0472">Membrane</keyword>
<dbReference type="EC" id="2.7.13.3" evidence="3"/>
<feature type="transmembrane region" description="Helical" evidence="14">
    <location>
        <begin position="484"/>
        <end position="503"/>
    </location>
</feature>
<dbReference type="Pfam" id="PF00512">
    <property type="entry name" value="HisKA"/>
    <property type="match status" value="1"/>
</dbReference>
<dbReference type="CDD" id="cd00082">
    <property type="entry name" value="HisKA"/>
    <property type="match status" value="1"/>
</dbReference>
<dbReference type="InterPro" id="IPR004358">
    <property type="entry name" value="Sig_transdc_His_kin-like_C"/>
</dbReference>
<evidence type="ECO:0000256" key="3">
    <source>
        <dbReference type="ARBA" id="ARBA00012438"/>
    </source>
</evidence>
<dbReference type="FunFam" id="3.40.50.300:FF:000483">
    <property type="entry name" value="Sensor histidine kinase KdpD"/>
    <property type="match status" value="1"/>
</dbReference>
<keyword evidence="9" id="KW-0067">ATP-binding</keyword>
<dbReference type="PANTHER" id="PTHR45569:SF1">
    <property type="entry name" value="SENSOR PROTEIN KDPD"/>
    <property type="match status" value="1"/>
</dbReference>
<dbReference type="GO" id="GO:0005737">
    <property type="term" value="C:cytoplasm"/>
    <property type="evidence" value="ECO:0007669"/>
    <property type="project" value="UniProtKB-ARBA"/>
</dbReference>
<dbReference type="PRINTS" id="PR00344">
    <property type="entry name" value="BCTRLSENSOR"/>
</dbReference>
<dbReference type="SUPFAM" id="SSF55874">
    <property type="entry name" value="ATPase domain of HSP90 chaperone/DNA topoisomerase II/histidine kinase"/>
    <property type="match status" value="1"/>
</dbReference>
<dbReference type="Pfam" id="PF02702">
    <property type="entry name" value="KdpD"/>
    <property type="match status" value="1"/>
</dbReference>
<dbReference type="InterPro" id="IPR003018">
    <property type="entry name" value="GAF"/>
</dbReference>
<protein>
    <recommendedName>
        <fullName evidence="3">histidine kinase</fullName>
        <ecNumber evidence="3">2.7.13.3</ecNumber>
    </recommendedName>
</protein>
<proteinExistence type="predicted"/>
<dbReference type="Pfam" id="PF13492">
    <property type="entry name" value="GAF_3"/>
    <property type="match status" value="1"/>
</dbReference>
<dbReference type="Proteomes" id="UP000244248">
    <property type="component" value="Unassembled WGS sequence"/>
</dbReference>
<evidence type="ECO:0000256" key="7">
    <source>
        <dbReference type="ARBA" id="ARBA00022741"/>
    </source>
</evidence>
<dbReference type="SUPFAM" id="SSF47384">
    <property type="entry name" value="Homodimeric domain of signal transducing histidine kinase"/>
    <property type="match status" value="1"/>
</dbReference>
<evidence type="ECO:0000256" key="8">
    <source>
        <dbReference type="ARBA" id="ARBA00022777"/>
    </source>
</evidence>
<dbReference type="InterPro" id="IPR003594">
    <property type="entry name" value="HATPase_dom"/>
</dbReference>
<evidence type="ECO:0000313" key="17">
    <source>
        <dbReference type="Proteomes" id="UP000244248"/>
    </source>
</evidence>
<dbReference type="InterPro" id="IPR014729">
    <property type="entry name" value="Rossmann-like_a/b/a_fold"/>
</dbReference>
<reference evidence="16 17" key="1">
    <citation type="submission" date="2018-04" db="EMBL/GenBank/DDBJ databases">
        <title>Novel species isolated from glacier.</title>
        <authorList>
            <person name="Liu Q."/>
            <person name="Xin Y.-H."/>
        </authorList>
    </citation>
    <scope>NUCLEOTIDE SEQUENCE [LARGE SCALE GENOMIC DNA]</scope>
    <source>
        <strain evidence="16 17">GT1R17</strain>
    </source>
</reference>
<keyword evidence="5" id="KW-0808">Transferase</keyword>
<keyword evidence="8 16" id="KW-0418">Kinase</keyword>
<evidence type="ECO:0000313" key="16">
    <source>
        <dbReference type="EMBL" id="PTU30989.1"/>
    </source>
</evidence>
<dbReference type="Gene3D" id="1.10.287.130">
    <property type="match status" value="1"/>
</dbReference>
<dbReference type="InterPro" id="IPR029016">
    <property type="entry name" value="GAF-like_dom_sf"/>
</dbReference>
<evidence type="ECO:0000256" key="14">
    <source>
        <dbReference type="SAM" id="Phobius"/>
    </source>
</evidence>
<dbReference type="InterPro" id="IPR025201">
    <property type="entry name" value="KdpD_TM"/>
</dbReference>
<dbReference type="SMART" id="SM00388">
    <property type="entry name" value="HisKA"/>
    <property type="match status" value="1"/>
</dbReference>
<organism evidence="16 17">
    <name type="scientific">Stenotrophobium rhamnosiphilum</name>
    <dbReference type="NCBI Taxonomy" id="2029166"/>
    <lineage>
        <taxon>Bacteria</taxon>
        <taxon>Pseudomonadati</taxon>
        <taxon>Pseudomonadota</taxon>
        <taxon>Gammaproteobacteria</taxon>
        <taxon>Nevskiales</taxon>
        <taxon>Nevskiaceae</taxon>
        <taxon>Stenotrophobium</taxon>
    </lineage>
</organism>
<evidence type="ECO:0000256" key="2">
    <source>
        <dbReference type="ARBA" id="ARBA00004141"/>
    </source>
</evidence>
<dbReference type="Gene3D" id="1.20.120.620">
    <property type="entry name" value="Backbone structure of the membrane domain of e. Coli histidine kinase receptor kdpd"/>
    <property type="match status" value="1"/>
</dbReference>
<dbReference type="InterPro" id="IPR036097">
    <property type="entry name" value="HisK_dim/P_sf"/>
</dbReference>
<dbReference type="SUPFAM" id="SSF52540">
    <property type="entry name" value="P-loop containing nucleoside triphosphate hydrolases"/>
    <property type="match status" value="1"/>
</dbReference>
<dbReference type="SUPFAM" id="SSF55781">
    <property type="entry name" value="GAF domain-like"/>
    <property type="match status" value="1"/>
</dbReference>
<evidence type="ECO:0000259" key="15">
    <source>
        <dbReference type="PROSITE" id="PS50109"/>
    </source>
</evidence>
<dbReference type="Pfam" id="PF00582">
    <property type="entry name" value="Usp"/>
    <property type="match status" value="1"/>
</dbReference>
<dbReference type="FunFam" id="3.30.565.10:FF:000042">
    <property type="entry name" value="Two-component sensor histidine kinase KdpD"/>
    <property type="match status" value="1"/>
</dbReference>
<dbReference type="InterPro" id="IPR038318">
    <property type="entry name" value="KdpD_sf"/>
</dbReference>
<dbReference type="Gene3D" id="3.40.50.300">
    <property type="entry name" value="P-loop containing nucleotide triphosphate hydrolases"/>
    <property type="match status" value="1"/>
</dbReference>
<evidence type="ECO:0000256" key="13">
    <source>
        <dbReference type="ARBA" id="ARBA00057300"/>
    </source>
</evidence>
<sequence length="908" mass="100525">MPANDGRDLQRPSPDALLTQAQGEQRGRLKIFLGAAPGVGKTYEMLSVSRRKLREGVDVVVGVVETHGRIETETQLDGLEVIPRRQEIHQGRTLLEMDLDAILKRHPQLVLVDELAHTNTPGSRHPKRYQDVQELCAAGIDVYTTLNIQHVASLNDVVASITRVRVRETVPDSILEQADEIELIDLTPDDLMQRLREGKVYHGEAAERALAHYFTPSNITALRELALRRTAQRVDAQLRQQRRVQGIDEVWAASERVLVCINESPGAESLVRYAKRVADRLGATWTAVYLETERSRQLSESQRDTVAQTLRLAEHLGADTLTLPGERIADDVLRICREHNITQVIVSKSRRPRWFEWLHGSVVDELVRKSGNITVQVLGESNNAAERSAASATGDSTRPSINWGKPGDYLATAFWVALATLVGIAIDRTAGMANVSLIILPAVVFSATRYGLMPSLFGAIMSSLCYNYFMLPPLYTFTIGDPDNVLAFFAFIAVAFLISHLTARTRVQAQFAREQARTTAELLNFSRRLAGLRKIDELMELTATQVAQMLRVEAVLLTPVDGRLKLRASMPTIASLDEADLAAATWCLEKNRPTGRGSDTLPGARRLFLPLHNGNNGLAVIGVRHSDDEGRLEPDKRRLLDALSDLVVIAFERIRLARDVDQAKMLAETEKLRTALLTSISHDLRTPLASILGSITSLRSYSNLYDATTREELLATAQEETERMSRFVNNLLDMTRLDSGALAPRLEACDLHDLVGSALNRTKKLVAQHKISVHIPQDMPMLMLDFMLMEQVLVNLIDNAAKYAAPNTTIEVAAQMHRYALALEVRDQGPGIPEEDVLRIFDPFFRVKQADSKTAGTGLGLAVCRGFIQAMGGRISASNRRDSNGAVFTIEFPSRIVAKTLAPTETAA</sequence>
<dbReference type="GO" id="GO:0000155">
    <property type="term" value="F:phosphorelay sensor kinase activity"/>
    <property type="evidence" value="ECO:0007669"/>
    <property type="project" value="InterPro"/>
</dbReference>
<dbReference type="AlphaFoldDB" id="A0A2T5MEM0"/>